<organism evidence="1 2">
    <name type="scientific">Streptomyces fagopyri</name>
    <dbReference type="NCBI Taxonomy" id="2662397"/>
    <lineage>
        <taxon>Bacteria</taxon>
        <taxon>Bacillati</taxon>
        <taxon>Actinomycetota</taxon>
        <taxon>Actinomycetes</taxon>
        <taxon>Kitasatosporales</taxon>
        <taxon>Streptomycetaceae</taxon>
        <taxon>Streptomyces</taxon>
    </lineage>
</organism>
<sequence>MIPDRVVARIAARAANTALHRITGPKYASADLTAPRAHATTHEGTARLALTVDLPYPTDITGTCRQLQHEISEQVAHLTGLDISEVMLTVRRLVVSGLPARVR</sequence>
<evidence type="ECO:0000313" key="1">
    <source>
        <dbReference type="EMBL" id="QFZ77840.1"/>
    </source>
</evidence>
<protein>
    <recommendedName>
        <fullName evidence="3">Asp23/Gls24 family envelope stress response protein</fullName>
    </recommendedName>
</protein>
<reference evidence="1 2" key="1">
    <citation type="submission" date="2019-10" db="EMBL/GenBank/DDBJ databases">
        <title>A novel species.</title>
        <authorList>
            <person name="Gao J."/>
        </authorList>
    </citation>
    <scope>NUCLEOTIDE SEQUENCE [LARGE SCALE GENOMIC DNA]</scope>
    <source>
        <strain evidence="1 2">QMT-28</strain>
    </source>
</reference>
<dbReference type="RefSeq" id="WP_153292021.1">
    <property type="nucleotide sequence ID" value="NZ_CP045643.1"/>
</dbReference>
<keyword evidence="2" id="KW-1185">Reference proteome</keyword>
<dbReference type="AlphaFoldDB" id="A0A5Q0LLA1"/>
<dbReference type="Proteomes" id="UP000326179">
    <property type="component" value="Chromosome"/>
</dbReference>
<gene>
    <name evidence="1" type="ORF">GFH48_35170</name>
</gene>
<evidence type="ECO:0000313" key="2">
    <source>
        <dbReference type="Proteomes" id="UP000326179"/>
    </source>
</evidence>
<name>A0A5Q0LLA1_9ACTN</name>
<evidence type="ECO:0008006" key="3">
    <source>
        <dbReference type="Google" id="ProtNLM"/>
    </source>
</evidence>
<dbReference type="KEGG" id="sfy:GFH48_35170"/>
<dbReference type="EMBL" id="CP045643">
    <property type="protein sequence ID" value="QFZ77840.1"/>
    <property type="molecule type" value="Genomic_DNA"/>
</dbReference>
<accession>A0A5Q0LLA1</accession>
<proteinExistence type="predicted"/>